<dbReference type="Proteomes" id="UP000015106">
    <property type="component" value="Unassembled WGS sequence"/>
</dbReference>
<evidence type="ECO:0000313" key="2">
    <source>
        <dbReference type="EnsemblPlants" id="TuG1812S0002305200.01.T02.s_cds32431"/>
    </source>
</evidence>
<dbReference type="Gramene" id="TuG1812S0002305200.01.T03">
    <property type="protein sequence ID" value="TuG1812S0002305200.01.T03.s_cds32431"/>
    <property type="gene ID" value="TuG1812S0002305200.01"/>
</dbReference>
<sequence length="90" mass="9477">MAVAASRSATPPTTVSTRAAMSAVSTQINPPLTPYPPSRWDPASTTVHGATGCRDPPLLGRRLASMTAPRQCLLPRILPFIDMDSCSSTP</sequence>
<feature type="region of interest" description="Disordered" evidence="1">
    <location>
        <begin position="1"/>
        <end position="52"/>
    </location>
</feature>
<dbReference type="EnsemblPlants" id="TuG1812S0002305200.01.T02">
    <property type="protein sequence ID" value="TuG1812S0002305200.01.T02.s_cds32431"/>
    <property type="gene ID" value="TuG1812S0002305200.01"/>
</dbReference>
<evidence type="ECO:0000256" key="1">
    <source>
        <dbReference type="SAM" id="MobiDB-lite"/>
    </source>
</evidence>
<organism evidence="2 3">
    <name type="scientific">Triticum urartu</name>
    <name type="common">Red wild einkorn</name>
    <name type="synonym">Crithodium urartu</name>
    <dbReference type="NCBI Taxonomy" id="4572"/>
    <lineage>
        <taxon>Eukaryota</taxon>
        <taxon>Viridiplantae</taxon>
        <taxon>Streptophyta</taxon>
        <taxon>Embryophyta</taxon>
        <taxon>Tracheophyta</taxon>
        <taxon>Spermatophyta</taxon>
        <taxon>Magnoliopsida</taxon>
        <taxon>Liliopsida</taxon>
        <taxon>Poales</taxon>
        <taxon>Poaceae</taxon>
        <taxon>BOP clade</taxon>
        <taxon>Pooideae</taxon>
        <taxon>Triticodae</taxon>
        <taxon>Triticeae</taxon>
        <taxon>Triticinae</taxon>
        <taxon>Triticum</taxon>
    </lineage>
</organism>
<keyword evidence="3" id="KW-1185">Reference proteome</keyword>
<name>A0A8R7VC18_TRIUA</name>
<feature type="compositionally biased region" description="Polar residues" evidence="1">
    <location>
        <begin position="7"/>
        <end position="30"/>
    </location>
</feature>
<dbReference type="AlphaFoldDB" id="A0A8R7VC18"/>
<dbReference type="EnsemblPlants" id="TuG1812S0002305200.01.T03">
    <property type="protein sequence ID" value="TuG1812S0002305200.01.T03.s_cds32431"/>
    <property type="gene ID" value="TuG1812S0002305200.01"/>
</dbReference>
<reference evidence="3" key="1">
    <citation type="journal article" date="2013" name="Nature">
        <title>Draft genome of the wheat A-genome progenitor Triticum urartu.</title>
        <authorList>
            <person name="Ling H.Q."/>
            <person name="Zhao S."/>
            <person name="Liu D."/>
            <person name="Wang J."/>
            <person name="Sun H."/>
            <person name="Zhang C."/>
            <person name="Fan H."/>
            <person name="Li D."/>
            <person name="Dong L."/>
            <person name="Tao Y."/>
            <person name="Gao C."/>
            <person name="Wu H."/>
            <person name="Li Y."/>
            <person name="Cui Y."/>
            <person name="Guo X."/>
            <person name="Zheng S."/>
            <person name="Wang B."/>
            <person name="Yu K."/>
            <person name="Liang Q."/>
            <person name="Yang W."/>
            <person name="Lou X."/>
            <person name="Chen J."/>
            <person name="Feng M."/>
            <person name="Jian J."/>
            <person name="Zhang X."/>
            <person name="Luo G."/>
            <person name="Jiang Y."/>
            <person name="Liu J."/>
            <person name="Wang Z."/>
            <person name="Sha Y."/>
            <person name="Zhang B."/>
            <person name="Wu H."/>
            <person name="Tang D."/>
            <person name="Shen Q."/>
            <person name="Xue P."/>
            <person name="Zou S."/>
            <person name="Wang X."/>
            <person name="Liu X."/>
            <person name="Wang F."/>
            <person name="Yang Y."/>
            <person name="An X."/>
            <person name="Dong Z."/>
            <person name="Zhang K."/>
            <person name="Zhang X."/>
            <person name="Luo M.C."/>
            <person name="Dvorak J."/>
            <person name="Tong Y."/>
            <person name="Wang J."/>
            <person name="Yang H."/>
            <person name="Li Z."/>
            <person name="Wang D."/>
            <person name="Zhang A."/>
            <person name="Wang J."/>
        </authorList>
    </citation>
    <scope>NUCLEOTIDE SEQUENCE</scope>
    <source>
        <strain evidence="3">cv. G1812</strain>
    </source>
</reference>
<dbReference type="Gramene" id="TuG1812S0002305200.01.T02">
    <property type="protein sequence ID" value="TuG1812S0002305200.01.T02.s_cds32431"/>
    <property type="gene ID" value="TuG1812S0002305200.01"/>
</dbReference>
<evidence type="ECO:0000313" key="3">
    <source>
        <dbReference type="Proteomes" id="UP000015106"/>
    </source>
</evidence>
<reference evidence="2" key="2">
    <citation type="submission" date="2022-06" db="UniProtKB">
        <authorList>
            <consortium name="EnsemblPlants"/>
        </authorList>
    </citation>
    <scope>IDENTIFICATION</scope>
</reference>
<accession>A0A8R7VC18</accession>
<protein>
    <submittedName>
        <fullName evidence="2">Uncharacterized protein</fullName>
    </submittedName>
</protein>
<proteinExistence type="predicted"/>